<name>A0A1F7WLU6_9BACT</name>
<evidence type="ECO:0000313" key="3">
    <source>
        <dbReference type="Proteomes" id="UP000178735"/>
    </source>
</evidence>
<comment type="caution">
    <text evidence="2">The sequence shown here is derived from an EMBL/GenBank/DDBJ whole genome shotgun (WGS) entry which is preliminary data.</text>
</comment>
<accession>A0A1F7WLU6</accession>
<gene>
    <name evidence="2" type="ORF">A2008_08570</name>
</gene>
<proteinExistence type="predicted"/>
<dbReference type="STRING" id="1817813.A2008_08570"/>
<sequence>MTIRPIDMQVNVMKEGDQAKNAEKDKLQQDGQARFGATIQKEQDEKKETVQNFENASFNTIDEQKRERGRHGGDNKKDERQESEKKKDAAEVKDPNRGNLIDIKS</sequence>
<feature type="compositionally biased region" description="Basic and acidic residues" evidence="1">
    <location>
        <begin position="14"/>
        <end position="28"/>
    </location>
</feature>
<feature type="region of interest" description="Disordered" evidence="1">
    <location>
        <begin position="1"/>
        <end position="105"/>
    </location>
</feature>
<reference evidence="2 3" key="1">
    <citation type="journal article" date="2016" name="Nat. Commun.">
        <title>Thousands of microbial genomes shed light on interconnected biogeochemical processes in an aquifer system.</title>
        <authorList>
            <person name="Anantharaman K."/>
            <person name="Brown C.T."/>
            <person name="Hug L.A."/>
            <person name="Sharon I."/>
            <person name="Castelle C.J."/>
            <person name="Probst A.J."/>
            <person name="Thomas B.C."/>
            <person name="Singh A."/>
            <person name="Wilkins M.J."/>
            <person name="Karaoz U."/>
            <person name="Brodie E.L."/>
            <person name="Williams K.H."/>
            <person name="Hubbard S.S."/>
            <person name="Banfield J.F."/>
        </authorList>
    </citation>
    <scope>NUCLEOTIDE SEQUENCE [LARGE SCALE GENOMIC DNA]</scope>
</reference>
<dbReference type="EMBL" id="MGFH01000156">
    <property type="protein sequence ID" value="OGM03822.1"/>
    <property type="molecule type" value="Genomic_DNA"/>
</dbReference>
<organism evidence="2 3">
    <name type="scientific">Candidatus Wallbacteria bacterium GWC2_49_35</name>
    <dbReference type="NCBI Taxonomy" id="1817813"/>
    <lineage>
        <taxon>Bacteria</taxon>
        <taxon>Candidatus Walliibacteriota</taxon>
    </lineage>
</organism>
<evidence type="ECO:0000313" key="2">
    <source>
        <dbReference type="EMBL" id="OGM03822.1"/>
    </source>
</evidence>
<evidence type="ECO:0000256" key="1">
    <source>
        <dbReference type="SAM" id="MobiDB-lite"/>
    </source>
</evidence>
<feature type="compositionally biased region" description="Polar residues" evidence="1">
    <location>
        <begin position="50"/>
        <end position="61"/>
    </location>
</feature>
<feature type="compositionally biased region" description="Basic and acidic residues" evidence="1">
    <location>
        <begin position="62"/>
        <end position="96"/>
    </location>
</feature>
<dbReference type="Proteomes" id="UP000178735">
    <property type="component" value="Unassembled WGS sequence"/>
</dbReference>
<protein>
    <submittedName>
        <fullName evidence="2">Uncharacterized protein</fullName>
    </submittedName>
</protein>
<dbReference type="AlphaFoldDB" id="A0A1F7WLU6"/>